<feature type="transmembrane region" description="Helical" evidence="16">
    <location>
        <begin position="444"/>
        <end position="466"/>
    </location>
</feature>
<dbReference type="Pfam" id="PF23259">
    <property type="entry name" value="CHX17_C"/>
    <property type="match status" value="1"/>
</dbReference>
<keyword evidence="8" id="KW-0630">Potassium</keyword>
<dbReference type="InterPro" id="IPR006153">
    <property type="entry name" value="Cation/H_exchanger_TM"/>
</dbReference>
<dbReference type="InterPro" id="IPR002043">
    <property type="entry name" value="UDG_fam1"/>
</dbReference>
<dbReference type="EMBL" id="CM010715">
    <property type="protein sequence ID" value="RZC47532.1"/>
    <property type="molecule type" value="Genomic_DNA"/>
</dbReference>
<evidence type="ECO:0000313" key="21">
    <source>
        <dbReference type="Proteomes" id="UP000316621"/>
    </source>
</evidence>
<dbReference type="GO" id="GO:0006284">
    <property type="term" value="P:base-excision repair"/>
    <property type="evidence" value="ECO:0007669"/>
    <property type="project" value="InterPro"/>
</dbReference>
<dbReference type="GO" id="GO:0006885">
    <property type="term" value="P:regulation of pH"/>
    <property type="evidence" value="ECO:0007669"/>
    <property type="project" value="TreeGrafter"/>
</dbReference>
<evidence type="ECO:0000259" key="18">
    <source>
        <dbReference type="Pfam" id="PF23256"/>
    </source>
</evidence>
<dbReference type="GO" id="GO:0015297">
    <property type="term" value="F:antiporter activity"/>
    <property type="evidence" value="ECO:0007669"/>
    <property type="project" value="InterPro"/>
</dbReference>
<gene>
    <name evidence="20" type="ORF">C5167_040481</name>
</gene>
<dbReference type="InterPro" id="IPR057291">
    <property type="entry name" value="CHX17_2nd"/>
</dbReference>
<keyword evidence="3" id="KW-0813">Transport</keyword>
<dbReference type="Gene3D" id="3.40.50.12370">
    <property type="match status" value="1"/>
</dbReference>
<dbReference type="PANTHER" id="PTHR32468:SF145">
    <property type="entry name" value="CATION_H(+) ANTIPORTER 28"/>
    <property type="match status" value="1"/>
</dbReference>
<feature type="transmembrane region" description="Helical" evidence="16">
    <location>
        <begin position="409"/>
        <end position="432"/>
    </location>
</feature>
<feature type="transmembrane region" description="Helical" evidence="16">
    <location>
        <begin position="635"/>
        <end position="658"/>
    </location>
</feature>
<evidence type="ECO:0000313" key="20">
    <source>
        <dbReference type="EMBL" id="RZC47532.1"/>
    </source>
</evidence>
<feature type="transmembrane region" description="Helical" evidence="16">
    <location>
        <begin position="478"/>
        <end position="499"/>
    </location>
</feature>
<keyword evidence="9 16" id="KW-1133">Transmembrane helix</keyword>
<evidence type="ECO:0000256" key="5">
    <source>
        <dbReference type="ARBA" id="ARBA00022692"/>
    </source>
</evidence>
<feature type="transmembrane region" description="Helical" evidence="16">
    <location>
        <begin position="287"/>
        <end position="305"/>
    </location>
</feature>
<dbReference type="Gene3D" id="1.20.1530.20">
    <property type="match status" value="1"/>
</dbReference>
<feature type="transmembrane region" description="Helical" evidence="16">
    <location>
        <begin position="520"/>
        <end position="541"/>
    </location>
</feature>
<dbReference type="Proteomes" id="UP000316621">
    <property type="component" value="Chromosome 1"/>
</dbReference>
<dbReference type="InterPro" id="IPR036895">
    <property type="entry name" value="Uracil-DNA_glycosylase-like_sf"/>
</dbReference>
<name>A0A4Y7IIK0_PAPSO</name>
<sequence length="1080" mass="119911">MAVKMSSSITLSLFSRNFSAIFAPPLMSSSSKSITDFFSPPPKRIKISETLITKPTTISAHSKSGPDNVDDGSSLSVEQKTKIEFNKSLARAKRNLKICTDRVNKSKEEGKFVKLEELLVEETWIDALFGEFEKAYVKTLSTFVEKEISGNVPIYPPTHLIFNAMNSTPFDRVKAVIIGQDPYHGPGQAMGLSFSVPEGIKIPSSLGNIFKELKQDLGCAIPTHGNLERVFYCSTLYLQSIMDFAKKPIPQEAVDAFKGPLQDIVNNTNAFLFGDPSDCLMATGSTLIVSCFGVMLSFFLLYQLLRPISRYTLQPRIIVEIVVGLIIGNINFVSKFLGMVSSNSLASLTETGINCYALLLGLSFDVSILGHFPREAIIAYTTIFSTFLVAVTAAPLLHLQSEATMNNEFSFVLAISLTLAGTSSPVLTRLLIEAKFAKTDVGQLVIGAASYTDLVTMILICVALIFQPNTAVKHSKTIVDSLAQFTFILVMACCLYSVMPSIVNWLQKRNPHGKPMRPQDLTLFVCCIWLLVVFVAGITGYSQTMMSFMIGICFPKNGRLMSIMVRRFHEFMRMIVFPLYFCWVGANASFKNLKIDKEDNNYIFVKFFFLHTIMLLAKVLGALACGILFKFHWHISIAIGLFLTVKGHLHIFIATFAVSSKYMGTGSFVVILLHCLLSISVVPYLAKFIIQRAKMETTYPLMALQWFDPNTELRILVGIHGHQNVQTMINLMEISRGNGFTSVSAYVTDMIEMNDNNTAMFIPDDPEDDNHRGDDEHPSPLPETDANTTLADESVVSMRDEITNMILSYVEQSGGGIKVHRLLAISTFFNMHHDIYNLSKAVQASLIILPYHKNQRKDGKMGNTLHGFRYVNRKVFRHAPCSVGVLVDRGLGKTIERGSSAIVALQVAVLFIGGKDDREALAYASQITQHPGVNLTAVRFLQDEEKALSKAKKKTAYAKAMDEKELNLDNEYFANFYEKQVALRKVGYSEKHVESGTEMVSILKSLESQHSFFIVGRGGRGGRVTSFLESGVSDSEEAPDLGPVGEILADSDFSTTASVLVIQQHFREELEKDEFKIIPM</sequence>
<proteinExistence type="inferred from homology"/>
<dbReference type="InterPro" id="IPR050794">
    <property type="entry name" value="CPA2_transporter"/>
</dbReference>
<dbReference type="Pfam" id="PF23256">
    <property type="entry name" value="CHX17_2nd"/>
    <property type="match status" value="1"/>
</dbReference>
<keyword evidence="21" id="KW-1185">Reference proteome</keyword>
<feature type="domain" description="Cation/H+ exchanger transmembrane" evidence="17">
    <location>
        <begin position="300"/>
        <end position="685"/>
    </location>
</feature>
<protein>
    <submittedName>
        <fullName evidence="20">Uncharacterized protein</fullName>
    </submittedName>
</protein>
<comment type="subcellular location">
    <subcellularLocation>
        <location evidence="1">Membrane</location>
        <topology evidence="1">Multi-pass membrane protein</topology>
    </subcellularLocation>
</comment>
<dbReference type="GO" id="GO:0004844">
    <property type="term" value="F:uracil DNA N-glycosylase activity"/>
    <property type="evidence" value="ECO:0007669"/>
    <property type="project" value="InterPro"/>
</dbReference>
<feature type="transmembrane region" description="Helical" evidence="16">
    <location>
        <begin position="602"/>
        <end position="629"/>
    </location>
</feature>
<evidence type="ECO:0000256" key="2">
    <source>
        <dbReference type="ARBA" id="ARBA00008184"/>
    </source>
</evidence>
<feature type="domain" description="Cation/H(+) antiporter C-terminal" evidence="19">
    <location>
        <begin position="905"/>
        <end position="1065"/>
    </location>
</feature>
<dbReference type="PROSITE" id="PS00130">
    <property type="entry name" value="U_DNA_GLYCOSYLASE"/>
    <property type="match status" value="1"/>
</dbReference>
<evidence type="ECO:0000259" key="19">
    <source>
        <dbReference type="Pfam" id="PF23259"/>
    </source>
</evidence>
<dbReference type="CDD" id="cd10027">
    <property type="entry name" value="UDG-F1-like"/>
    <property type="match status" value="1"/>
</dbReference>
<evidence type="ECO:0000256" key="9">
    <source>
        <dbReference type="ARBA" id="ARBA00022989"/>
    </source>
</evidence>
<dbReference type="SUPFAM" id="SSF52141">
    <property type="entry name" value="Uracil-DNA glycosylase-like"/>
    <property type="match status" value="1"/>
</dbReference>
<dbReference type="InterPro" id="IPR018085">
    <property type="entry name" value="Ura-DNA_Glyclase_AS"/>
</dbReference>
<evidence type="ECO:0000256" key="16">
    <source>
        <dbReference type="SAM" id="Phobius"/>
    </source>
</evidence>
<dbReference type="AlphaFoldDB" id="A0A4Y7IIK0"/>
<evidence type="ECO:0000256" key="1">
    <source>
        <dbReference type="ARBA" id="ARBA00004141"/>
    </source>
</evidence>
<evidence type="ECO:0000256" key="10">
    <source>
        <dbReference type="ARBA" id="ARBA00023065"/>
    </source>
</evidence>
<evidence type="ECO:0000256" key="15">
    <source>
        <dbReference type="SAM" id="MobiDB-lite"/>
    </source>
</evidence>
<dbReference type="Gene3D" id="3.40.470.10">
    <property type="entry name" value="Uracil-DNA glycosylase-like domain"/>
    <property type="match status" value="1"/>
</dbReference>
<evidence type="ECO:0000256" key="3">
    <source>
        <dbReference type="ARBA" id="ARBA00022448"/>
    </source>
</evidence>
<feature type="domain" description="Cation/H(+) antiporter central" evidence="18">
    <location>
        <begin position="812"/>
        <end position="894"/>
    </location>
</feature>
<dbReference type="GO" id="GO:0012505">
    <property type="term" value="C:endomembrane system"/>
    <property type="evidence" value="ECO:0007669"/>
    <property type="project" value="TreeGrafter"/>
</dbReference>
<evidence type="ECO:0000256" key="8">
    <source>
        <dbReference type="ARBA" id="ARBA00022958"/>
    </source>
</evidence>
<reference evidence="20 21" key="1">
    <citation type="journal article" date="2018" name="Science">
        <title>The opium poppy genome and morphinan production.</title>
        <authorList>
            <person name="Guo L."/>
            <person name="Winzer T."/>
            <person name="Yang X."/>
            <person name="Li Y."/>
            <person name="Ning Z."/>
            <person name="He Z."/>
            <person name="Teodor R."/>
            <person name="Lu Y."/>
            <person name="Bowser T.A."/>
            <person name="Graham I.A."/>
            <person name="Ye K."/>
        </authorList>
    </citation>
    <scope>NUCLEOTIDE SEQUENCE [LARGE SCALE GENOMIC DNA]</scope>
    <source>
        <strain evidence="21">cv. HN1</strain>
        <tissue evidence="20">Leaves</tissue>
    </source>
</reference>
<evidence type="ECO:0000259" key="17">
    <source>
        <dbReference type="Pfam" id="PF00999"/>
    </source>
</evidence>
<feature type="region of interest" description="Disordered" evidence="15">
    <location>
        <begin position="761"/>
        <end position="789"/>
    </location>
</feature>
<keyword evidence="12" id="KW-0234">DNA repair</keyword>
<dbReference type="Gramene" id="RZC47532">
    <property type="protein sequence ID" value="RZC47532"/>
    <property type="gene ID" value="C5167_040481"/>
</dbReference>
<evidence type="ECO:0000256" key="13">
    <source>
        <dbReference type="ARBA" id="ARBA00038341"/>
    </source>
</evidence>
<keyword evidence="10" id="KW-0406">Ion transport</keyword>
<keyword evidence="7" id="KW-0378">Hydrolase</keyword>
<evidence type="ECO:0000256" key="11">
    <source>
        <dbReference type="ARBA" id="ARBA00023136"/>
    </source>
</evidence>
<keyword evidence="6" id="KW-0227">DNA damage</keyword>
<feature type="transmembrane region" description="Helical" evidence="16">
    <location>
        <begin position="665"/>
        <end position="686"/>
    </location>
</feature>
<dbReference type="GO" id="GO:1902600">
    <property type="term" value="P:proton transmembrane transport"/>
    <property type="evidence" value="ECO:0007669"/>
    <property type="project" value="InterPro"/>
</dbReference>
<dbReference type="InterPro" id="IPR057290">
    <property type="entry name" value="CHX17_C"/>
</dbReference>
<comment type="similarity">
    <text evidence="2">Belongs to the uracil-DNA glycosylase (UDG) superfamily. UNG family.</text>
</comment>
<evidence type="ECO:0000256" key="7">
    <source>
        <dbReference type="ARBA" id="ARBA00022801"/>
    </source>
</evidence>
<evidence type="ECO:0000256" key="4">
    <source>
        <dbReference type="ARBA" id="ARBA00022538"/>
    </source>
</evidence>
<comment type="similarity">
    <text evidence="13">Belongs to the monovalent cation:proton antiporter 2 (CPA2) transporter (TC 2.A.37) family. CHX (TC 2.A.37.4) subfamily.</text>
</comment>
<evidence type="ECO:0000256" key="14">
    <source>
        <dbReference type="PROSITE-ProRule" id="PRU10072"/>
    </source>
</evidence>
<dbReference type="GO" id="GO:0016020">
    <property type="term" value="C:membrane"/>
    <property type="evidence" value="ECO:0007669"/>
    <property type="project" value="UniProtKB-SubCell"/>
</dbReference>
<feature type="transmembrane region" description="Helical" evidence="16">
    <location>
        <begin position="317"/>
        <end position="339"/>
    </location>
</feature>
<evidence type="ECO:0000256" key="12">
    <source>
        <dbReference type="ARBA" id="ARBA00023204"/>
    </source>
</evidence>
<dbReference type="InterPro" id="IPR038770">
    <property type="entry name" value="Na+/solute_symporter_sf"/>
</dbReference>
<dbReference type="GO" id="GO:0006813">
    <property type="term" value="P:potassium ion transport"/>
    <property type="evidence" value="ECO:0007669"/>
    <property type="project" value="UniProtKB-KW"/>
</dbReference>
<dbReference type="Pfam" id="PF00999">
    <property type="entry name" value="Na_H_Exchanger"/>
    <property type="match status" value="1"/>
</dbReference>
<evidence type="ECO:0000256" key="6">
    <source>
        <dbReference type="ARBA" id="ARBA00022763"/>
    </source>
</evidence>
<organism evidence="20 21">
    <name type="scientific">Papaver somniferum</name>
    <name type="common">Opium poppy</name>
    <dbReference type="NCBI Taxonomy" id="3469"/>
    <lineage>
        <taxon>Eukaryota</taxon>
        <taxon>Viridiplantae</taxon>
        <taxon>Streptophyta</taxon>
        <taxon>Embryophyta</taxon>
        <taxon>Tracheophyta</taxon>
        <taxon>Spermatophyta</taxon>
        <taxon>Magnoliopsida</taxon>
        <taxon>Ranunculales</taxon>
        <taxon>Papaveraceae</taxon>
        <taxon>Papaveroideae</taxon>
        <taxon>Papaver</taxon>
    </lineage>
</organism>
<keyword evidence="11 16" id="KW-0472">Membrane</keyword>
<dbReference type="PANTHER" id="PTHR32468">
    <property type="entry name" value="CATION/H + ANTIPORTER"/>
    <property type="match status" value="1"/>
</dbReference>
<feature type="transmembrane region" description="Helical" evidence="16">
    <location>
        <begin position="377"/>
        <end position="397"/>
    </location>
</feature>
<feature type="transmembrane region" description="Helical" evidence="16">
    <location>
        <begin position="351"/>
        <end position="370"/>
    </location>
</feature>
<accession>A0A4Y7IIK0</accession>
<feature type="active site" description="Proton acceptor" evidence="14">
    <location>
        <position position="181"/>
    </location>
</feature>
<keyword evidence="5 16" id="KW-0812">Transmembrane</keyword>
<feature type="transmembrane region" description="Helical" evidence="16">
    <location>
        <begin position="571"/>
        <end position="590"/>
    </location>
</feature>
<feature type="compositionally biased region" description="Basic and acidic residues" evidence="15">
    <location>
        <begin position="769"/>
        <end position="778"/>
    </location>
</feature>
<keyword evidence="4" id="KW-0633">Potassium transport</keyword>